<dbReference type="RefSeq" id="XP_033525313.1">
    <property type="nucleotide sequence ID" value="XM_033667843.1"/>
</dbReference>
<feature type="region of interest" description="Disordered" evidence="1">
    <location>
        <begin position="144"/>
        <end position="187"/>
    </location>
</feature>
<gene>
    <name evidence="2" type="ORF">P153DRAFT_365551</name>
</gene>
<protein>
    <submittedName>
        <fullName evidence="2">Uncharacterized protein</fullName>
    </submittedName>
</protein>
<dbReference type="GeneID" id="54408275"/>
<dbReference type="Proteomes" id="UP000799771">
    <property type="component" value="Unassembled WGS sequence"/>
</dbReference>
<feature type="compositionally biased region" description="Basic and acidic residues" evidence="1">
    <location>
        <begin position="145"/>
        <end position="163"/>
    </location>
</feature>
<name>A0A6A6AH94_9PLEO</name>
<reference evidence="2" key="1">
    <citation type="journal article" date="2020" name="Stud. Mycol.">
        <title>101 Dothideomycetes genomes: a test case for predicting lifestyles and emergence of pathogens.</title>
        <authorList>
            <person name="Haridas S."/>
            <person name="Albert R."/>
            <person name="Binder M."/>
            <person name="Bloem J."/>
            <person name="Labutti K."/>
            <person name="Salamov A."/>
            <person name="Andreopoulos B."/>
            <person name="Baker S."/>
            <person name="Barry K."/>
            <person name="Bills G."/>
            <person name="Bluhm B."/>
            <person name="Cannon C."/>
            <person name="Castanera R."/>
            <person name="Culley D."/>
            <person name="Daum C."/>
            <person name="Ezra D."/>
            <person name="Gonzalez J."/>
            <person name="Henrissat B."/>
            <person name="Kuo A."/>
            <person name="Liang C."/>
            <person name="Lipzen A."/>
            <person name="Lutzoni F."/>
            <person name="Magnuson J."/>
            <person name="Mondo S."/>
            <person name="Nolan M."/>
            <person name="Ohm R."/>
            <person name="Pangilinan J."/>
            <person name="Park H.-J."/>
            <person name="Ramirez L."/>
            <person name="Alfaro M."/>
            <person name="Sun H."/>
            <person name="Tritt A."/>
            <person name="Yoshinaga Y."/>
            <person name="Zwiers L.-H."/>
            <person name="Turgeon B."/>
            <person name="Goodwin S."/>
            <person name="Spatafora J."/>
            <person name="Crous P."/>
            <person name="Grigoriev I."/>
        </authorList>
    </citation>
    <scope>NUCLEOTIDE SEQUENCE</scope>
    <source>
        <strain evidence="2">CBS 119687</strain>
    </source>
</reference>
<evidence type="ECO:0000256" key="1">
    <source>
        <dbReference type="SAM" id="MobiDB-lite"/>
    </source>
</evidence>
<dbReference type="OrthoDB" id="5238363at2759"/>
<proteinExistence type="predicted"/>
<dbReference type="AlphaFoldDB" id="A0A6A6AH94"/>
<evidence type="ECO:0000313" key="3">
    <source>
        <dbReference type="Proteomes" id="UP000799771"/>
    </source>
</evidence>
<sequence length="187" mass="21389">MKSIFSLLARQQLKTFKVNYAPEYKTFIIHHVCTDQSHPLNEAQRRRQREWKKEGLWWHATTGVDLSKSSCVRAWARRRLRNAVTEELKARGYDEKGKPLDGASVKGKSDLTGSLRLHAQLPLLPATYVDVKEEVGKVLDMLLEGAKEETRKPTPGKKNNDGHPHRKSSGTPPQFRIRRTNSDNIHS</sequence>
<evidence type="ECO:0000313" key="2">
    <source>
        <dbReference type="EMBL" id="KAF2130926.1"/>
    </source>
</evidence>
<keyword evidence="3" id="KW-1185">Reference proteome</keyword>
<dbReference type="EMBL" id="ML977503">
    <property type="protein sequence ID" value="KAF2130926.1"/>
    <property type="molecule type" value="Genomic_DNA"/>
</dbReference>
<accession>A0A6A6AH94</accession>
<organism evidence="2 3">
    <name type="scientific">Dothidotthia symphoricarpi CBS 119687</name>
    <dbReference type="NCBI Taxonomy" id="1392245"/>
    <lineage>
        <taxon>Eukaryota</taxon>
        <taxon>Fungi</taxon>
        <taxon>Dikarya</taxon>
        <taxon>Ascomycota</taxon>
        <taxon>Pezizomycotina</taxon>
        <taxon>Dothideomycetes</taxon>
        <taxon>Pleosporomycetidae</taxon>
        <taxon>Pleosporales</taxon>
        <taxon>Dothidotthiaceae</taxon>
        <taxon>Dothidotthia</taxon>
    </lineage>
</organism>